<keyword evidence="5 12" id="KW-0963">Cytoplasm</keyword>
<comment type="function">
    <text evidence="10 12">Specifically methylates the N3 position of the uracil ring of uridine 1498 (m3U1498) in 16S rRNA. Acts on the fully assembled 30S ribosomal subunit.</text>
</comment>
<evidence type="ECO:0000313" key="15">
    <source>
        <dbReference type="EMBL" id="EFL92551.1"/>
    </source>
</evidence>
<evidence type="ECO:0000259" key="13">
    <source>
        <dbReference type="Pfam" id="PF04452"/>
    </source>
</evidence>
<dbReference type="CDD" id="cd18084">
    <property type="entry name" value="RsmE-like"/>
    <property type="match status" value="1"/>
</dbReference>
<evidence type="ECO:0000256" key="12">
    <source>
        <dbReference type="PIRNR" id="PIRNR015601"/>
    </source>
</evidence>
<dbReference type="NCBIfam" id="NF008692">
    <property type="entry name" value="PRK11713.1-5"/>
    <property type="match status" value="1"/>
</dbReference>
<organism evidence="15 16">
    <name type="scientific">Candidatus Regiella insecticola LSR1</name>
    <dbReference type="NCBI Taxonomy" id="663321"/>
    <lineage>
        <taxon>Bacteria</taxon>
        <taxon>Pseudomonadati</taxon>
        <taxon>Pseudomonadota</taxon>
        <taxon>Gammaproteobacteria</taxon>
        <taxon>Enterobacterales</taxon>
        <taxon>Enterobacteriaceae</taxon>
        <taxon>aphid secondary symbionts</taxon>
        <taxon>Candidatus Regiella</taxon>
    </lineage>
</organism>
<protein>
    <recommendedName>
        <fullName evidence="4 12">Ribosomal RNA small subunit methyltransferase E</fullName>
        <ecNumber evidence="3 12">2.1.1.193</ecNumber>
    </recommendedName>
</protein>
<comment type="similarity">
    <text evidence="2 12">Belongs to the RNA methyltransferase RsmE family.</text>
</comment>
<dbReference type="NCBIfam" id="TIGR00046">
    <property type="entry name" value="RsmE family RNA methyltransferase"/>
    <property type="match status" value="1"/>
</dbReference>
<dbReference type="FunFam" id="3.40.1280.10:FF:000007">
    <property type="entry name" value="Ribosomal RNA small subunit methyltransferase E"/>
    <property type="match status" value="1"/>
</dbReference>
<dbReference type="EMBL" id="GL379589">
    <property type="protein sequence ID" value="EFL92551.1"/>
    <property type="molecule type" value="Genomic_DNA"/>
</dbReference>
<dbReference type="GO" id="GO:0070042">
    <property type="term" value="F:rRNA (uridine-N3-)-methyltransferase activity"/>
    <property type="evidence" value="ECO:0007669"/>
    <property type="project" value="TreeGrafter"/>
</dbReference>
<dbReference type="PANTHER" id="PTHR30027:SF3">
    <property type="entry name" value="16S RRNA (URACIL(1498)-N(3))-METHYLTRANSFERASE"/>
    <property type="match status" value="1"/>
</dbReference>
<dbReference type="Gene3D" id="2.40.240.20">
    <property type="entry name" value="Hypothetical PUA domain-like, domain 1"/>
    <property type="match status" value="1"/>
</dbReference>
<keyword evidence="8 12" id="KW-0808">Transferase</keyword>
<evidence type="ECO:0000256" key="2">
    <source>
        <dbReference type="ARBA" id="ARBA00005528"/>
    </source>
</evidence>
<dbReference type="InterPro" id="IPR046886">
    <property type="entry name" value="RsmE_MTase_dom"/>
</dbReference>
<dbReference type="InterPro" id="IPR006700">
    <property type="entry name" value="RsmE"/>
</dbReference>
<dbReference type="InterPro" id="IPR029028">
    <property type="entry name" value="Alpha/beta_knot_MTases"/>
</dbReference>
<feature type="domain" description="Ribosomal RNA small subunit methyltransferase E PUA-like" evidence="14">
    <location>
        <begin position="20"/>
        <end position="66"/>
    </location>
</feature>
<evidence type="ECO:0000256" key="4">
    <source>
        <dbReference type="ARBA" id="ARBA00013673"/>
    </source>
</evidence>
<reference evidence="15" key="1">
    <citation type="journal article" date="2009" name="Environ. Microbiol.">
        <title>Dynamics of genome evolution in facultative symbionts of aphids.</title>
        <authorList>
            <person name="Degnan P.H."/>
            <person name="Leonardo T.E."/>
            <person name="Cass B.N."/>
            <person name="Hurwitz B."/>
            <person name="Stern D."/>
            <person name="Gibbs R.A."/>
            <person name="Richards S."/>
            <person name="Moran N.A."/>
        </authorList>
    </citation>
    <scope>NUCLEOTIDE SEQUENCE [LARGE SCALE GENOMIC DNA]</scope>
    <source>
        <strain evidence="15">LSR1</strain>
    </source>
</reference>
<accession>E0WQZ1</accession>
<dbReference type="InterPro" id="IPR029026">
    <property type="entry name" value="tRNA_m1G_MTases_N"/>
</dbReference>
<dbReference type="eggNOG" id="COG1385">
    <property type="taxonomic scope" value="Bacteria"/>
</dbReference>
<proteinExistence type="inferred from homology"/>
<dbReference type="EC" id="2.1.1.193" evidence="3 12"/>
<keyword evidence="6 12" id="KW-0698">rRNA processing</keyword>
<gene>
    <name evidence="15" type="primary">rsmE</name>
    <name evidence="15" type="ORF">REG_0355</name>
</gene>
<dbReference type="SUPFAM" id="SSF75217">
    <property type="entry name" value="alpha/beta knot"/>
    <property type="match status" value="1"/>
</dbReference>
<dbReference type="STRING" id="663321.REG_0355"/>
<evidence type="ECO:0000256" key="9">
    <source>
        <dbReference type="ARBA" id="ARBA00022691"/>
    </source>
</evidence>
<dbReference type="Pfam" id="PF20260">
    <property type="entry name" value="PUA_4"/>
    <property type="match status" value="1"/>
</dbReference>
<comment type="subcellular location">
    <subcellularLocation>
        <location evidence="1 12">Cytoplasm</location>
    </subcellularLocation>
</comment>
<evidence type="ECO:0000256" key="5">
    <source>
        <dbReference type="ARBA" id="ARBA00022490"/>
    </source>
</evidence>
<dbReference type="Pfam" id="PF04452">
    <property type="entry name" value="Methyltrans_RNA"/>
    <property type="match status" value="1"/>
</dbReference>
<feature type="domain" description="Ribosomal RNA small subunit methyltransferase E methyltransferase" evidence="13">
    <location>
        <begin position="75"/>
        <end position="235"/>
    </location>
</feature>
<evidence type="ECO:0000313" key="16">
    <source>
        <dbReference type="Proteomes" id="UP000005726"/>
    </source>
</evidence>
<dbReference type="PIRSF" id="PIRSF015601">
    <property type="entry name" value="MTase_slr0722"/>
    <property type="match status" value="1"/>
</dbReference>
<dbReference type="GO" id="GO:0005737">
    <property type="term" value="C:cytoplasm"/>
    <property type="evidence" value="ECO:0007669"/>
    <property type="project" value="UniProtKB-SubCell"/>
</dbReference>
<evidence type="ECO:0000256" key="8">
    <source>
        <dbReference type="ARBA" id="ARBA00022679"/>
    </source>
</evidence>
<dbReference type="NCBIfam" id="NF008690">
    <property type="entry name" value="PRK11713.1-1"/>
    <property type="match status" value="1"/>
</dbReference>
<comment type="catalytic activity">
    <reaction evidence="11 12">
        <text>uridine(1498) in 16S rRNA + S-adenosyl-L-methionine = N(3)-methyluridine(1498) in 16S rRNA + S-adenosyl-L-homocysteine + H(+)</text>
        <dbReference type="Rhea" id="RHEA:42920"/>
        <dbReference type="Rhea" id="RHEA-COMP:10283"/>
        <dbReference type="Rhea" id="RHEA-COMP:10284"/>
        <dbReference type="ChEBI" id="CHEBI:15378"/>
        <dbReference type="ChEBI" id="CHEBI:57856"/>
        <dbReference type="ChEBI" id="CHEBI:59789"/>
        <dbReference type="ChEBI" id="CHEBI:65315"/>
        <dbReference type="ChEBI" id="CHEBI:74502"/>
        <dbReference type="EC" id="2.1.1.193"/>
    </reaction>
</comment>
<dbReference type="AlphaFoldDB" id="E0WQZ1"/>
<evidence type="ECO:0000256" key="10">
    <source>
        <dbReference type="ARBA" id="ARBA00025699"/>
    </source>
</evidence>
<keyword evidence="16" id="KW-1185">Reference proteome</keyword>
<dbReference type="SUPFAM" id="SSF88697">
    <property type="entry name" value="PUA domain-like"/>
    <property type="match status" value="1"/>
</dbReference>
<evidence type="ECO:0000259" key="14">
    <source>
        <dbReference type="Pfam" id="PF20260"/>
    </source>
</evidence>
<dbReference type="GO" id="GO:0070475">
    <property type="term" value="P:rRNA base methylation"/>
    <property type="evidence" value="ECO:0007669"/>
    <property type="project" value="TreeGrafter"/>
</dbReference>
<name>E0WQZ1_9ENTR</name>
<sequence>MLVSEEVYSTLLSDHSEIVLNDDAVKHVSLVLRMKKGQLLHLFDGSNRLFTAEIIRLDKKKVFVRVDAGCVEDRESPLHLHLGQVISRGERMELTIQKSVELGVNVLTPLFSERCSIKLSEERLEKKNQQWRKIAIAACEQCGRNVIPEIRAAMSLSDWCQQQDDSLKLTLDPQAKKQMNTLPLSVDKIRLLIGSEGGLSADEIDMTFNNGFEGIRMGPRIFRTETAAIAAITAITAITALQLQFGDLGRGKNDQAWYRDGSYFIDKYKKR</sequence>
<dbReference type="Proteomes" id="UP000005726">
    <property type="component" value="Unassembled WGS sequence"/>
</dbReference>
<dbReference type="InterPro" id="IPR015947">
    <property type="entry name" value="PUA-like_sf"/>
</dbReference>
<dbReference type="Gene3D" id="3.40.1280.10">
    <property type="match status" value="1"/>
</dbReference>
<keyword evidence="7 12" id="KW-0489">Methyltransferase</keyword>
<keyword evidence="9 12" id="KW-0949">S-adenosyl-L-methionine</keyword>
<evidence type="ECO:0000256" key="1">
    <source>
        <dbReference type="ARBA" id="ARBA00004496"/>
    </source>
</evidence>
<evidence type="ECO:0000256" key="6">
    <source>
        <dbReference type="ARBA" id="ARBA00022552"/>
    </source>
</evidence>
<evidence type="ECO:0000256" key="11">
    <source>
        <dbReference type="ARBA" id="ARBA00047944"/>
    </source>
</evidence>
<evidence type="ECO:0000256" key="7">
    <source>
        <dbReference type="ARBA" id="ARBA00022603"/>
    </source>
</evidence>
<dbReference type="HOGENOM" id="CLU_067442_5_1_6"/>
<dbReference type="PANTHER" id="PTHR30027">
    <property type="entry name" value="RIBOSOMAL RNA SMALL SUBUNIT METHYLTRANSFERASE E"/>
    <property type="match status" value="1"/>
</dbReference>
<dbReference type="InterPro" id="IPR046887">
    <property type="entry name" value="RsmE_PUA-like"/>
</dbReference>
<evidence type="ECO:0000256" key="3">
    <source>
        <dbReference type="ARBA" id="ARBA00012328"/>
    </source>
</evidence>